<gene>
    <name evidence="3" type="ORF">K402DRAFT_56255</name>
</gene>
<dbReference type="SMART" id="SM00392">
    <property type="entry name" value="PROF"/>
    <property type="match status" value="1"/>
</dbReference>
<dbReference type="AlphaFoldDB" id="A0A6G1H277"/>
<dbReference type="InterPro" id="IPR036140">
    <property type="entry name" value="PFN_sf"/>
</dbReference>
<dbReference type="InterPro" id="IPR005455">
    <property type="entry name" value="PFN_euk"/>
</dbReference>
<organism evidence="3 4">
    <name type="scientific">Aulographum hederae CBS 113979</name>
    <dbReference type="NCBI Taxonomy" id="1176131"/>
    <lineage>
        <taxon>Eukaryota</taxon>
        <taxon>Fungi</taxon>
        <taxon>Dikarya</taxon>
        <taxon>Ascomycota</taxon>
        <taxon>Pezizomycotina</taxon>
        <taxon>Dothideomycetes</taxon>
        <taxon>Pleosporomycetidae</taxon>
        <taxon>Aulographales</taxon>
        <taxon>Aulographaceae</taxon>
    </lineage>
</organism>
<proteinExistence type="inferred from homology"/>
<reference evidence="3" key="1">
    <citation type="journal article" date="2020" name="Stud. Mycol.">
        <title>101 Dothideomycetes genomes: a test case for predicting lifestyles and emergence of pathogens.</title>
        <authorList>
            <person name="Haridas S."/>
            <person name="Albert R."/>
            <person name="Binder M."/>
            <person name="Bloem J."/>
            <person name="Labutti K."/>
            <person name="Salamov A."/>
            <person name="Andreopoulos B."/>
            <person name="Baker S."/>
            <person name="Barry K."/>
            <person name="Bills G."/>
            <person name="Bluhm B."/>
            <person name="Cannon C."/>
            <person name="Castanera R."/>
            <person name="Culley D."/>
            <person name="Daum C."/>
            <person name="Ezra D."/>
            <person name="Gonzalez J."/>
            <person name="Henrissat B."/>
            <person name="Kuo A."/>
            <person name="Liang C."/>
            <person name="Lipzen A."/>
            <person name="Lutzoni F."/>
            <person name="Magnuson J."/>
            <person name="Mondo S."/>
            <person name="Nolan M."/>
            <person name="Ohm R."/>
            <person name="Pangilinan J."/>
            <person name="Park H.-J."/>
            <person name="Ramirez L."/>
            <person name="Alfaro M."/>
            <person name="Sun H."/>
            <person name="Tritt A."/>
            <person name="Yoshinaga Y."/>
            <person name="Zwiers L.-H."/>
            <person name="Turgeon B."/>
            <person name="Goodwin S."/>
            <person name="Spatafora J."/>
            <person name="Crous P."/>
            <person name="Grigoriev I."/>
        </authorList>
    </citation>
    <scope>NUCLEOTIDE SEQUENCE</scope>
    <source>
        <strain evidence="3">CBS 113979</strain>
    </source>
</reference>
<evidence type="ECO:0000256" key="1">
    <source>
        <dbReference type="ARBA" id="ARBA00010058"/>
    </source>
</evidence>
<dbReference type="OrthoDB" id="421374at2759"/>
<keyword evidence="2" id="KW-0009">Actin-binding</keyword>
<accession>A0A6G1H277</accession>
<dbReference type="Proteomes" id="UP000800041">
    <property type="component" value="Unassembled WGS sequence"/>
</dbReference>
<evidence type="ECO:0000313" key="4">
    <source>
        <dbReference type="Proteomes" id="UP000800041"/>
    </source>
</evidence>
<evidence type="ECO:0000313" key="3">
    <source>
        <dbReference type="EMBL" id="KAF1987275.1"/>
    </source>
</evidence>
<dbReference type="SUPFAM" id="SSF55770">
    <property type="entry name" value="Profilin (actin-binding protein)"/>
    <property type="match status" value="1"/>
</dbReference>
<comment type="similarity">
    <text evidence="1 2">Belongs to the profilin family.</text>
</comment>
<dbReference type="Gene3D" id="3.30.450.30">
    <property type="entry name" value="Dynein light chain 2a, cytoplasmic"/>
    <property type="match status" value="1"/>
</dbReference>
<name>A0A6G1H277_9PEZI</name>
<dbReference type="EMBL" id="ML977153">
    <property type="protein sequence ID" value="KAF1987275.1"/>
    <property type="molecule type" value="Genomic_DNA"/>
</dbReference>
<keyword evidence="4" id="KW-1185">Reference proteome</keyword>
<dbReference type="GO" id="GO:0003779">
    <property type="term" value="F:actin binding"/>
    <property type="evidence" value="ECO:0007669"/>
    <property type="project" value="UniProtKB-KW"/>
</dbReference>
<evidence type="ECO:0000256" key="2">
    <source>
        <dbReference type="RuleBase" id="RU003909"/>
    </source>
</evidence>
<dbReference type="Pfam" id="PF00235">
    <property type="entry name" value="Profilin"/>
    <property type="match status" value="1"/>
</dbReference>
<sequence length="137" mass="15010">MGRALGDGYLDKAALFSADGSSRWAYTTSWANEIDKIDLAQITKALTPAGKDAAFANGIHIGGERYVTTDISIDDPKEVYIKMRKGKEGAFVLKTDQTLIIAHHPENNVLSPTVPATSQEAFNSCYKFKEYIKSTGY</sequence>
<dbReference type="InterPro" id="IPR048278">
    <property type="entry name" value="PFN"/>
</dbReference>
<protein>
    <recommendedName>
        <fullName evidence="2">Profilin</fullName>
    </recommendedName>
</protein>